<dbReference type="EMBL" id="FOFS01000006">
    <property type="protein sequence ID" value="SEQ43140.1"/>
    <property type="molecule type" value="Genomic_DNA"/>
</dbReference>
<organism evidence="2 3">
    <name type="scientific">Solimonas aquatica</name>
    <dbReference type="NCBI Taxonomy" id="489703"/>
    <lineage>
        <taxon>Bacteria</taxon>
        <taxon>Pseudomonadati</taxon>
        <taxon>Pseudomonadota</taxon>
        <taxon>Gammaproteobacteria</taxon>
        <taxon>Nevskiales</taxon>
        <taxon>Nevskiaceae</taxon>
        <taxon>Solimonas</taxon>
    </lineage>
</organism>
<dbReference type="PANTHER" id="PTHR33570">
    <property type="entry name" value="4-CARBOXYMUCONOLACTONE DECARBOXYLASE FAMILY PROTEIN"/>
    <property type="match status" value="1"/>
</dbReference>
<dbReference type="SUPFAM" id="SSF69118">
    <property type="entry name" value="AhpD-like"/>
    <property type="match status" value="2"/>
</dbReference>
<dbReference type="GO" id="GO:0051920">
    <property type="term" value="F:peroxiredoxin activity"/>
    <property type="evidence" value="ECO:0007669"/>
    <property type="project" value="InterPro"/>
</dbReference>
<feature type="domain" description="Carboxymuconolactone decarboxylase-like" evidence="1">
    <location>
        <begin position="33"/>
        <end position="114"/>
    </location>
</feature>
<dbReference type="InterPro" id="IPR029032">
    <property type="entry name" value="AhpD-like"/>
</dbReference>
<proteinExistence type="predicted"/>
<dbReference type="STRING" id="489703.SAMN04488038_106156"/>
<dbReference type="Gene3D" id="1.20.1290.10">
    <property type="entry name" value="AhpD-like"/>
    <property type="match status" value="1"/>
</dbReference>
<dbReference type="InterPro" id="IPR052512">
    <property type="entry name" value="4CMD/NDH-1_regulator"/>
</dbReference>
<keyword evidence="3" id="KW-1185">Reference proteome</keyword>
<dbReference type="PANTHER" id="PTHR33570:SF2">
    <property type="entry name" value="CARBOXYMUCONOLACTONE DECARBOXYLASE-LIKE DOMAIN-CONTAINING PROTEIN"/>
    <property type="match status" value="1"/>
</dbReference>
<sequence>MSGPLDPQQRAQQGAALQAQLLATPATAPATPLQAATRDFVFGEIWSRPGLDRRARYLIAICSAACEPASAEIIEQYLRGALQSQALTLAELREAALHFAAYAGWSRGMSLDAALTRVAGQLGLTPAGYAPIQTQPCSAEARHAAGSASFIEAMRFNAPPPGVPFFEIGIVGFLFGEIWSRPGLDQRARRWITLVAAADSASTAPIRTHSWAAMASGNASVAEMNEFVFQYAIHGGWPKASVMQTTVLQMAERVAKGLSYD</sequence>
<dbReference type="InterPro" id="IPR003779">
    <property type="entry name" value="CMD-like"/>
</dbReference>
<evidence type="ECO:0000313" key="3">
    <source>
        <dbReference type="Proteomes" id="UP000199233"/>
    </source>
</evidence>
<evidence type="ECO:0000259" key="1">
    <source>
        <dbReference type="Pfam" id="PF02627"/>
    </source>
</evidence>
<protein>
    <submittedName>
        <fullName evidence="2">4-carboxymuconolactone decarboxylase</fullName>
    </submittedName>
</protein>
<dbReference type="RefSeq" id="WP_177188923.1">
    <property type="nucleotide sequence ID" value="NZ_FOFS01000006.1"/>
</dbReference>
<name>A0A1H9FZ03_9GAMM</name>
<evidence type="ECO:0000313" key="2">
    <source>
        <dbReference type="EMBL" id="SEQ43140.1"/>
    </source>
</evidence>
<reference evidence="3" key="1">
    <citation type="submission" date="2016-10" db="EMBL/GenBank/DDBJ databases">
        <authorList>
            <person name="Varghese N."/>
            <person name="Submissions S."/>
        </authorList>
    </citation>
    <scope>NUCLEOTIDE SEQUENCE [LARGE SCALE GENOMIC DNA]</scope>
    <source>
        <strain evidence="3">DSM 25927</strain>
    </source>
</reference>
<dbReference type="Proteomes" id="UP000199233">
    <property type="component" value="Unassembled WGS sequence"/>
</dbReference>
<dbReference type="Pfam" id="PF02627">
    <property type="entry name" value="CMD"/>
    <property type="match status" value="1"/>
</dbReference>
<dbReference type="AlphaFoldDB" id="A0A1H9FZ03"/>
<gene>
    <name evidence="2" type="ORF">SAMN04488038_106156</name>
</gene>
<accession>A0A1H9FZ03</accession>